<evidence type="ECO:0000313" key="5">
    <source>
        <dbReference type="EnsemblProtists" id="EKX39472"/>
    </source>
</evidence>
<feature type="repeat" description="WD" evidence="3">
    <location>
        <begin position="113"/>
        <end position="152"/>
    </location>
</feature>
<dbReference type="SMART" id="SM00320">
    <property type="entry name" value="WD40"/>
    <property type="match status" value="3"/>
</dbReference>
<dbReference type="InterPro" id="IPR001680">
    <property type="entry name" value="WD40_rpt"/>
</dbReference>
<accession>L1ITP2</accession>
<dbReference type="OrthoDB" id="538223at2759"/>
<evidence type="ECO:0000256" key="2">
    <source>
        <dbReference type="ARBA" id="ARBA00022737"/>
    </source>
</evidence>
<dbReference type="KEGG" id="gtt:GUITHDRAFT_76373"/>
<proteinExistence type="predicted"/>
<dbReference type="PRINTS" id="PR00320">
    <property type="entry name" value="GPROTEINBRPT"/>
</dbReference>
<dbReference type="PaxDb" id="55529-EKX39472"/>
<dbReference type="STRING" id="905079.L1ITP2"/>
<reference evidence="4 6" key="1">
    <citation type="journal article" date="2012" name="Nature">
        <title>Algal genomes reveal evolutionary mosaicism and the fate of nucleomorphs.</title>
        <authorList>
            <consortium name="DOE Joint Genome Institute"/>
            <person name="Curtis B.A."/>
            <person name="Tanifuji G."/>
            <person name="Burki F."/>
            <person name="Gruber A."/>
            <person name="Irimia M."/>
            <person name="Maruyama S."/>
            <person name="Arias M.C."/>
            <person name="Ball S.G."/>
            <person name="Gile G.H."/>
            <person name="Hirakawa Y."/>
            <person name="Hopkins J.F."/>
            <person name="Kuo A."/>
            <person name="Rensing S.A."/>
            <person name="Schmutz J."/>
            <person name="Symeonidi A."/>
            <person name="Elias M."/>
            <person name="Eveleigh R.J."/>
            <person name="Herman E.K."/>
            <person name="Klute M.J."/>
            <person name="Nakayama T."/>
            <person name="Obornik M."/>
            <person name="Reyes-Prieto A."/>
            <person name="Armbrust E.V."/>
            <person name="Aves S.J."/>
            <person name="Beiko R.G."/>
            <person name="Coutinho P."/>
            <person name="Dacks J.B."/>
            <person name="Durnford D.G."/>
            <person name="Fast N.M."/>
            <person name="Green B.R."/>
            <person name="Grisdale C.J."/>
            <person name="Hempel F."/>
            <person name="Henrissat B."/>
            <person name="Hoppner M.P."/>
            <person name="Ishida K."/>
            <person name="Kim E."/>
            <person name="Koreny L."/>
            <person name="Kroth P.G."/>
            <person name="Liu Y."/>
            <person name="Malik S.B."/>
            <person name="Maier U.G."/>
            <person name="McRose D."/>
            <person name="Mock T."/>
            <person name="Neilson J.A."/>
            <person name="Onodera N.T."/>
            <person name="Poole A.M."/>
            <person name="Pritham E.J."/>
            <person name="Richards T.A."/>
            <person name="Rocap G."/>
            <person name="Roy S.W."/>
            <person name="Sarai C."/>
            <person name="Schaack S."/>
            <person name="Shirato S."/>
            <person name="Slamovits C.H."/>
            <person name="Spencer D.F."/>
            <person name="Suzuki S."/>
            <person name="Worden A.Z."/>
            <person name="Zauner S."/>
            <person name="Barry K."/>
            <person name="Bell C."/>
            <person name="Bharti A.K."/>
            <person name="Crow J.A."/>
            <person name="Grimwood J."/>
            <person name="Kramer R."/>
            <person name="Lindquist E."/>
            <person name="Lucas S."/>
            <person name="Salamov A."/>
            <person name="McFadden G.I."/>
            <person name="Lane C.E."/>
            <person name="Keeling P.J."/>
            <person name="Gray M.W."/>
            <person name="Grigoriev I.V."/>
            <person name="Archibald J.M."/>
        </authorList>
    </citation>
    <scope>NUCLEOTIDE SEQUENCE</scope>
    <source>
        <strain evidence="4 6">CCMP2712</strain>
    </source>
</reference>
<gene>
    <name evidence="4" type="ORF">GUITHDRAFT_76373</name>
</gene>
<dbReference type="EnsemblProtists" id="EKX39472">
    <property type="protein sequence ID" value="EKX39472"/>
    <property type="gene ID" value="GUITHDRAFT_76373"/>
</dbReference>
<sequence length="163" mass="17879">MDGNLHIWQLEELLEVQGGKAKFPKPQRSIQAHTAAVASLCLVKDTYLFSGGWDSVVNVWDLRKGFEFVGSLNGHAGFVRAICGMNDDIVLTAGNDRTIRIWEVESMACSGMMTGHELPILTLLVVNGFLLSAGYDSVIKVWDVSKRLCLQNLTGHTQAVTCL</sequence>
<dbReference type="InterPro" id="IPR019775">
    <property type="entry name" value="WD40_repeat_CS"/>
</dbReference>
<dbReference type="Gene3D" id="2.130.10.10">
    <property type="entry name" value="YVTN repeat-like/Quinoprotein amine dehydrogenase"/>
    <property type="match status" value="1"/>
</dbReference>
<reference evidence="5" key="3">
    <citation type="submission" date="2015-06" db="UniProtKB">
        <authorList>
            <consortium name="EnsemblProtists"/>
        </authorList>
    </citation>
    <scope>IDENTIFICATION</scope>
</reference>
<feature type="repeat" description="WD" evidence="3">
    <location>
        <begin position="72"/>
        <end position="106"/>
    </location>
</feature>
<dbReference type="Proteomes" id="UP000011087">
    <property type="component" value="Unassembled WGS sequence"/>
</dbReference>
<dbReference type="PROSITE" id="PS00678">
    <property type="entry name" value="WD_REPEATS_1"/>
    <property type="match status" value="3"/>
</dbReference>
<dbReference type="eggNOG" id="KOG4155">
    <property type="taxonomic scope" value="Eukaryota"/>
</dbReference>
<name>L1ITP2_GUITC</name>
<feature type="repeat" description="WD" evidence="3">
    <location>
        <begin position="30"/>
        <end position="65"/>
    </location>
</feature>
<evidence type="ECO:0000256" key="3">
    <source>
        <dbReference type="PROSITE-ProRule" id="PRU00221"/>
    </source>
</evidence>
<evidence type="ECO:0000256" key="1">
    <source>
        <dbReference type="ARBA" id="ARBA00022574"/>
    </source>
</evidence>
<keyword evidence="2" id="KW-0677">Repeat</keyword>
<protein>
    <submittedName>
        <fullName evidence="4 5">Uncharacterized protein</fullName>
    </submittedName>
</protein>
<dbReference type="Pfam" id="PF00400">
    <property type="entry name" value="WD40"/>
    <property type="match status" value="3"/>
</dbReference>
<dbReference type="InterPro" id="IPR036322">
    <property type="entry name" value="WD40_repeat_dom_sf"/>
</dbReference>
<keyword evidence="6" id="KW-1185">Reference proteome</keyword>
<dbReference type="PROSITE" id="PS50082">
    <property type="entry name" value="WD_REPEATS_2"/>
    <property type="match status" value="3"/>
</dbReference>
<dbReference type="OMA" id="ENGQCKQ"/>
<dbReference type="PANTHER" id="PTHR22847">
    <property type="entry name" value="WD40 REPEAT PROTEIN"/>
    <property type="match status" value="1"/>
</dbReference>
<reference evidence="6" key="2">
    <citation type="submission" date="2012-11" db="EMBL/GenBank/DDBJ databases">
        <authorList>
            <person name="Kuo A."/>
            <person name="Curtis B.A."/>
            <person name="Tanifuji G."/>
            <person name="Burki F."/>
            <person name="Gruber A."/>
            <person name="Irimia M."/>
            <person name="Maruyama S."/>
            <person name="Arias M.C."/>
            <person name="Ball S.G."/>
            <person name="Gile G.H."/>
            <person name="Hirakawa Y."/>
            <person name="Hopkins J.F."/>
            <person name="Rensing S.A."/>
            <person name="Schmutz J."/>
            <person name="Symeonidi A."/>
            <person name="Elias M."/>
            <person name="Eveleigh R.J."/>
            <person name="Herman E.K."/>
            <person name="Klute M.J."/>
            <person name="Nakayama T."/>
            <person name="Obornik M."/>
            <person name="Reyes-Prieto A."/>
            <person name="Armbrust E.V."/>
            <person name="Aves S.J."/>
            <person name="Beiko R.G."/>
            <person name="Coutinho P."/>
            <person name="Dacks J.B."/>
            <person name="Durnford D.G."/>
            <person name="Fast N.M."/>
            <person name="Green B.R."/>
            <person name="Grisdale C."/>
            <person name="Hempe F."/>
            <person name="Henrissat B."/>
            <person name="Hoppner M.P."/>
            <person name="Ishida K.-I."/>
            <person name="Kim E."/>
            <person name="Koreny L."/>
            <person name="Kroth P.G."/>
            <person name="Liu Y."/>
            <person name="Malik S.-B."/>
            <person name="Maier U.G."/>
            <person name="McRose D."/>
            <person name="Mock T."/>
            <person name="Neilson J.A."/>
            <person name="Onodera N.T."/>
            <person name="Poole A.M."/>
            <person name="Pritham E.J."/>
            <person name="Richards T.A."/>
            <person name="Rocap G."/>
            <person name="Roy S.W."/>
            <person name="Sarai C."/>
            <person name="Schaack S."/>
            <person name="Shirato S."/>
            <person name="Slamovits C.H."/>
            <person name="Spencer D.F."/>
            <person name="Suzuki S."/>
            <person name="Worden A.Z."/>
            <person name="Zauner S."/>
            <person name="Barry K."/>
            <person name="Bell C."/>
            <person name="Bharti A.K."/>
            <person name="Crow J.A."/>
            <person name="Grimwood J."/>
            <person name="Kramer R."/>
            <person name="Lindquist E."/>
            <person name="Lucas S."/>
            <person name="Salamov A."/>
            <person name="McFadden G.I."/>
            <person name="Lane C.E."/>
            <person name="Keeling P.J."/>
            <person name="Gray M.W."/>
            <person name="Grigoriev I.V."/>
            <person name="Archibald J.M."/>
        </authorList>
    </citation>
    <scope>NUCLEOTIDE SEQUENCE</scope>
    <source>
        <strain evidence="6">CCMP2712</strain>
    </source>
</reference>
<evidence type="ECO:0000313" key="6">
    <source>
        <dbReference type="Proteomes" id="UP000011087"/>
    </source>
</evidence>
<evidence type="ECO:0000313" key="4">
    <source>
        <dbReference type="EMBL" id="EKX39472.1"/>
    </source>
</evidence>
<dbReference type="InterPro" id="IPR020472">
    <property type="entry name" value="WD40_PAC1"/>
</dbReference>
<keyword evidence="1 3" id="KW-0853">WD repeat</keyword>
<dbReference type="GO" id="GO:1990234">
    <property type="term" value="C:transferase complex"/>
    <property type="evidence" value="ECO:0007669"/>
    <property type="project" value="UniProtKB-ARBA"/>
</dbReference>
<organism evidence="4">
    <name type="scientific">Guillardia theta (strain CCMP2712)</name>
    <name type="common">Cryptophyte</name>
    <dbReference type="NCBI Taxonomy" id="905079"/>
    <lineage>
        <taxon>Eukaryota</taxon>
        <taxon>Cryptophyceae</taxon>
        <taxon>Pyrenomonadales</taxon>
        <taxon>Geminigeraceae</taxon>
        <taxon>Guillardia</taxon>
    </lineage>
</organism>
<dbReference type="AlphaFoldDB" id="L1ITP2"/>
<dbReference type="PROSITE" id="PS50294">
    <property type="entry name" value="WD_REPEATS_REGION"/>
    <property type="match status" value="2"/>
</dbReference>
<dbReference type="HOGENOM" id="CLU_1631498_0_0_1"/>
<dbReference type="SUPFAM" id="SSF50978">
    <property type="entry name" value="WD40 repeat-like"/>
    <property type="match status" value="1"/>
</dbReference>
<dbReference type="EMBL" id="JH993039">
    <property type="protein sequence ID" value="EKX39472.1"/>
    <property type="molecule type" value="Genomic_DNA"/>
</dbReference>
<dbReference type="PANTHER" id="PTHR22847:SF637">
    <property type="entry name" value="WD REPEAT DOMAIN 5B"/>
    <property type="match status" value="1"/>
</dbReference>
<feature type="non-terminal residue" evidence="4">
    <location>
        <position position="163"/>
    </location>
</feature>
<dbReference type="InterPro" id="IPR015943">
    <property type="entry name" value="WD40/YVTN_repeat-like_dom_sf"/>
</dbReference>
<dbReference type="RefSeq" id="XP_005826452.1">
    <property type="nucleotide sequence ID" value="XM_005826395.1"/>
</dbReference>
<dbReference type="GeneID" id="17296189"/>